<feature type="domain" description="Mur ligase central" evidence="12">
    <location>
        <begin position="48"/>
        <end position="266"/>
    </location>
</feature>
<evidence type="ECO:0000313" key="13">
    <source>
        <dbReference type="EMBL" id="MFC4619350.1"/>
    </source>
</evidence>
<comment type="catalytic activity">
    <reaction evidence="9">
        <text>(6S)-5,6,7,8-tetrahydrofolyl-(gamma-L-Glu)(n) + L-glutamate + ATP = (6S)-5,6,7,8-tetrahydrofolyl-(gamma-L-Glu)(n+1) + ADP + phosphate + H(+)</text>
        <dbReference type="Rhea" id="RHEA:10580"/>
        <dbReference type="Rhea" id="RHEA-COMP:14738"/>
        <dbReference type="Rhea" id="RHEA-COMP:14740"/>
        <dbReference type="ChEBI" id="CHEBI:15378"/>
        <dbReference type="ChEBI" id="CHEBI:29985"/>
        <dbReference type="ChEBI" id="CHEBI:30616"/>
        <dbReference type="ChEBI" id="CHEBI:43474"/>
        <dbReference type="ChEBI" id="CHEBI:141005"/>
        <dbReference type="ChEBI" id="CHEBI:456216"/>
        <dbReference type="EC" id="6.3.2.17"/>
    </reaction>
</comment>
<keyword evidence="5 10" id="KW-0547">Nucleotide-binding</keyword>
<dbReference type="PIRSF" id="PIRSF001563">
    <property type="entry name" value="Folylpolyglu_synth"/>
    <property type="match status" value="1"/>
</dbReference>
<dbReference type="SUPFAM" id="SSF53623">
    <property type="entry name" value="MurD-like peptide ligases, catalytic domain"/>
    <property type="match status" value="1"/>
</dbReference>
<dbReference type="Gene3D" id="3.40.1190.10">
    <property type="entry name" value="Mur-like, catalytic domain"/>
    <property type="match status" value="1"/>
</dbReference>
<dbReference type="InterPro" id="IPR036565">
    <property type="entry name" value="Mur-like_cat_sf"/>
</dbReference>
<proteinExistence type="inferred from homology"/>
<dbReference type="Proteomes" id="UP001596022">
    <property type="component" value="Unassembled WGS sequence"/>
</dbReference>
<dbReference type="Gene3D" id="3.90.190.20">
    <property type="entry name" value="Mur ligase, C-terminal domain"/>
    <property type="match status" value="1"/>
</dbReference>
<gene>
    <name evidence="13" type="ORF">ACFO4N_11560</name>
</gene>
<dbReference type="NCBIfam" id="TIGR01499">
    <property type="entry name" value="folC"/>
    <property type="match status" value="1"/>
</dbReference>
<name>A0ABV9GQ50_9BACL</name>
<dbReference type="RefSeq" id="WP_376846443.1">
    <property type="nucleotide sequence ID" value="NZ_JBHSFW010000007.1"/>
</dbReference>
<dbReference type="GO" id="GO:0016874">
    <property type="term" value="F:ligase activity"/>
    <property type="evidence" value="ECO:0007669"/>
    <property type="project" value="UniProtKB-KW"/>
</dbReference>
<feature type="domain" description="Mur ligase C-terminal" evidence="11">
    <location>
        <begin position="294"/>
        <end position="414"/>
    </location>
</feature>
<evidence type="ECO:0000256" key="7">
    <source>
        <dbReference type="ARBA" id="ARBA00022842"/>
    </source>
</evidence>
<evidence type="ECO:0000256" key="1">
    <source>
        <dbReference type="ARBA" id="ARBA00008276"/>
    </source>
</evidence>
<evidence type="ECO:0000256" key="6">
    <source>
        <dbReference type="ARBA" id="ARBA00022840"/>
    </source>
</evidence>
<dbReference type="PANTHER" id="PTHR11136">
    <property type="entry name" value="FOLYLPOLYGLUTAMATE SYNTHASE-RELATED"/>
    <property type="match status" value="1"/>
</dbReference>
<evidence type="ECO:0000313" key="14">
    <source>
        <dbReference type="Proteomes" id="UP001596022"/>
    </source>
</evidence>
<dbReference type="EC" id="6.3.2.17" evidence="2"/>
<sequence length="438" mass="48401">MDYEACLDFLRTFNGKIASRENNRHLKVMDDLMAHFNIDYHNMDIVQIAGSCGKGSTAVFISAILTEAGIPHGLFTGPHLIRYEERFAINGAPIGADEFADIVTDIARGSAAIDMTDVGHKHLMTLIAFLWFKKHRIKLVVYENGAGGAADPSNVFTPIVACLTEITLDHKELLGPTIEAITRDKSAIIKPGTRAVVCGMRNETARAFLADLEGRVQKRFSMIDRNYFYDVEHERMRYKSRRLVLSGIQPGLIGEHQRQNAANALRVIEALIDSGYPISEFDMRCGVRQAYIPGRLEKCQLNRTTLILDGAHNPLELKILKEALEDLAFDPTVILISFASRKNINEMLAALAMPSAHYIVVPSPFAERRQTRETVEAAFRSQALSFAYSENLADAWQEVLGFCGLGRGLLVTGSLYLVGAVKALMADNVCAGSRPNGD</sequence>
<dbReference type="InterPro" id="IPR001645">
    <property type="entry name" value="Folylpolyglutamate_synth"/>
</dbReference>
<evidence type="ECO:0000259" key="12">
    <source>
        <dbReference type="Pfam" id="PF08245"/>
    </source>
</evidence>
<dbReference type="PANTHER" id="PTHR11136:SF0">
    <property type="entry name" value="DIHYDROFOLATE SYNTHETASE-RELATED"/>
    <property type="match status" value="1"/>
</dbReference>
<keyword evidence="14" id="KW-1185">Reference proteome</keyword>
<evidence type="ECO:0000256" key="5">
    <source>
        <dbReference type="ARBA" id="ARBA00022741"/>
    </source>
</evidence>
<organism evidence="13 14">
    <name type="scientific">Camelliibacillus cellulosilyticus</name>
    <dbReference type="NCBI Taxonomy" id="2174486"/>
    <lineage>
        <taxon>Bacteria</taxon>
        <taxon>Bacillati</taxon>
        <taxon>Bacillota</taxon>
        <taxon>Bacilli</taxon>
        <taxon>Bacillales</taxon>
        <taxon>Sporolactobacillaceae</taxon>
        <taxon>Camelliibacillus</taxon>
    </lineage>
</organism>
<keyword evidence="3 10" id="KW-0436">Ligase</keyword>
<keyword evidence="6 10" id="KW-0067">ATP-binding</keyword>
<dbReference type="EMBL" id="JBHSFW010000007">
    <property type="protein sequence ID" value="MFC4619350.1"/>
    <property type="molecule type" value="Genomic_DNA"/>
</dbReference>
<evidence type="ECO:0000256" key="2">
    <source>
        <dbReference type="ARBA" id="ARBA00013025"/>
    </source>
</evidence>
<accession>A0ABV9GQ50</accession>
<evidence type="ECO:0000256" key="4">
    <source>
        <dbReference type="ARBA" id="ARBA00022723"/>
    </source>
</evidence>
<dbReference type="InterPro" id="IPR013221">
    <property type="entry name" value="Mur_ligase_cen"/>
</dbReference>
<protein>
    <recommendedName>
        <fullName evidence="2">tetrahydrofolate synthase</fullName>
        <ecNumber evidence="2">6.3.2.17</ecNumber>
    </recommendedName>
    <alternativeName>
        <fullName evidence="8">Tetrahydrofolylpolyglutamate synthase</fullName>
    </alternativeName>
</protein>
<dbReference type="InterPro" id="IPR004101">
    <property type="entry name" value="Mur_ligase_C"/>
</dbReference>
<evidence type="ECO:0000256" key="10">
    <source>
        <dbReference type="PIRNR" id="PIRNR001563"/>
    </source>
</evidence>
<evidence type="ECO:0000259" key="11">
    <source>
        <dbReference type="Pfam" id="PF02875"/>
    </source>
</evidence>
<reference evidence="14" key="1">
    <citation type="journal article" date="2019" name="Int. J. Syst. Evol. Microbiol.">
        <title>The Global Catalogue of Microorganisms (GCM) 10K type strain sequencing project: providing services to taxonomists for standard genome sequencing and annotation.</title>
        <authorList>
            <consortium name="The Broad Institute Genomics Platform"/>
            <consortium name="The Broad Institute Genome Sequencing Center for Infectious Disease"/>
            <person name="Wu L."/>
            <person name="Ma J."/>
        </authorList>
    </citation>
    <scope>NUCLEOTIDE SEQUENCE [LARGE SCALE GENOMIC DNA]</scope>
    <source>
        <strain evidence="14">CGMCC 1.16306</strain>
    </source>
</reference>
<keyword evidence="7" id="KW-0460">Magnesium</keyword>
<keyword evidence="4" id="KW-0479">Metal-binding</keyword>
<dbReference type="InterPro" id="IPR036615">
    <property type="entry name" value="Mur_ligase_C_dom_sf"/>
</dbReference>
<dbReference type="SUPFAM" id="SSF53244">
    <property type="entry name" value="MurD-like peptide ligases, peptide-binding domain"/>
    <property type="match status" value="1"/>
</dbReference>
<comment type="caution">
    <text evidence="13">The sequence shown here is derived from an EMBL/GenBank/DDBJ whole genome shotgun (WGS) entry which is preliminary data.</text>
</comment>
<dbReference type="Pfam" id="PF08245">
    <property type="entry name" value="Mur_ligase_M"/>
    <property type="match status" value="1"/>
</dbReference>
<dbReference type="Pfam" id="PF02875">
    <property type="entry name" value="Mur_ligase_C"/>
    <property type="match status" value="1"/>
</dbReference>
<evidence type="ECO:0000256" key="8">
    <source>
        <dbReference type="ARBA" id="ARBA00030592"/>
    </source>
</evidence>
<evidence type="ECO:0000256" key="3">
    <source>
        <dbReference type="ARBA" id="ARBA00022598"/>
    </source>
</evidence>
<comment type="similarity">
    <text evidence="1 10">Belongs to the folylpolyglutamate synthase family.</text>
</comment>
<evidence type="ECO:0000256" key="9">
    <source>
        <dbReference type="ARBA" id="ARBA00047493"/>
    </source>
</evidence>